<evidence type="ECO:0000256" key="1">
    <source>
        <dbReference type="ARBA" id="ARBA00010791"/>
    </source>
</evidence>
<evidence type="ECO:0000313" key="9">
    <source>
        <dbReference type="EMBL" id="ODV96437.1"/>
    </source>
</evidence>
<dbReference type="PROSITE" id="PS00108">
    <property type="entry name" value="PROTEIN_KINASE_ST"/>
    <property type="match status" value="1"/>
</dbReference>
<dbReference type="SUPFAM" id="SSF56112">
    <property type="entry name" value="Protein kinase-like (PK-like)"/>
    <property type="match status" value="1"/>
</dbReference>
<evidence type="ECO:0000313" key="10">
    <source>
        <dbReference type="Proteomes" id="UP000094236"/>
    </source>
</evidence>
<name>A0A1E4TXH1_PACTA</name>
<keyword evidence="10" id="KW-1185">Reference proteome</keyword>
<dbReference type="AlphaFoldDB" id="A0A1E4TXH1"/>
<evidence type="ECO:0000256" key="2">
    <source>
        <dbReference type="ARBA" id="ARBA00022527"/>
    </source>
</evidence>
<keyword evidence="5" id="KW-0418">Kinase</keyword>
<dbReference type="EMBL" id="KV454013">
    <property type="protein sequence ID" value="ODV96437.1"/>
    <property type="molecule type" value="Genomic_DNA"/>
</dbReference>
<dbReference type="PANTHER" id="PTHR24346">
    <property type="entry name" value="MAP/MICROTUBULE AFFINITY-REGULATING KINASE"/>
    <property type="match status" value="1"/>
</dbReference>
<dbReference type="GO" id="GO:0004674">
    <property type="term" value="F:protein serine/threonine kinase activity"/>
    <property type="evidence" value="ECO:0007669"/>
    <property type="project" value="UniProtKB-KW"/>
</dbReference>
<dbReference type="GO" id="GO:0035556">
    <property type="term" value="P:intracellular signal transduction"/>
    <property type="evidence" value="ECO:0007669"/>
    <property type="project" value="TreeGrafter"/>
</dbReference>
<reference evidence="10" key="1">
    <citation type="submission" date="2016-05" db="EMBL/GenBank/DDBJ databases">
        <title>Comparative genomics of biotechnologically important yeasts.</title>
        <authorList>
            <consortium name="DOE Joint Genome Institute"/>
            <person name="Riley R."/>
            <person name="Haridas S."/>
            <person name="Wolfe K.H."/>
            <person name="Lopes M.R."/>
            <person name="Hittinger C.T."/>
            <person name="Goker M."/>
            <person name="Salamov A."/>
            <person name="Wisecaver J."/>
            <person name="Long T.M."/>
            <person name="Aerts A.L."/>
            <person name="Barry K."/>
            <person name="Choi C."/>
            <person name="Clum A."/>
            <person name="Coughlan A.Y."/>
            <person name="Deshpande S."/>
            <person name="Douglass A.P."/>
            <person name="Hanson S.J."/>
            <person name="Klenk H.-P."/>
            <person name="Labutti K."/>
            <person name="Lapidus A."/>
            <person name="Lindquist E."/>
            <person name="Lipzen A."/>
            <person name="Meier-Kolthoff J.P."/>
            <person name="Ohm R.A."/>
            <person name="Otillar R.P."/>
            <person name="Pangilinan J."/>
            <person name="Peng Y."/>
            <person name="Rokas A."/>
            <person name="Rosa C.A."/>
            <person name="Scheuner C."/>
            <person name="Sibirny A.A."/>
            <person name="Slot J.C."/>
            <person name="Stielow J.B."/>
            <person name="Sun H."/>
            <person name="Kurtzman C.P."/>
            <person name="Blackwell M."/>
            <person name="Grigoriev I.V."/>
            <person name="Jeffries T.W."/>
        </authorList>
    </citation>
    <scope>NUCLEOTIDE SEQUENCE [LARGE SCALE GENOMIC DNA]</scope>
    <source>
        <strain evidence="10">NRRL Y-2460</strain>
    </source>
</reference>
<dbReference type="PANTHER" id="PTHR24346:SF82">
    <property type="entry name" value="KP78A-RELATED"/>
    <property type="match status" value="1"/>
</dbReference>
<evidence type="ECO:0000256" key="5">
    <source>
        <dbReference type="ARBA" id="ARBA00022777"/>
    </source>
</evidence>
<dbReference type="PROSITE" id="PS50011">
    <property type="entry name" value="PROTEIN_KINASE_DOM"/>
    <property type="match status" value="1"/>
</dbReference>
<protein>
    <recommendedName>
        <fullName evidence="8">Protein kinase domain-containing protein</fullName>
    </recommendedName>
</protein>
<dbReference type="GO" id="GO:0005737">
    <property type="term" value="C:cytoplasm"/>
    <property type="evidence" value="ECO:0007669"/>
    <property type="project" value="TreeGrafter"/>
</dbReference>
<gene>
    <name evidence="9" type="ORF">PACTADRAFT_49785</name>
</gene>
<evidence type="ECO:0000256" key="6">
    <source>
        <dbReference type="ARBA" id="ARBA00022840"/>
    </source>
</evidence>
<dbReference type="InterPro" id="IPR000719">
    <property type="entry name" value="Prot_kinase_dom"/>
</dbReference>
<dbReference type="InterPro" id="IPR017441">
    <property type="entry name" value="Protein_kinase_ATP_BS"/>
</dbReference>
<comment type="similarity">
    <text evidence="1">Belongs to the protein kinase superfamily. CAMK Ser/Thr protein kinase family. NIM1 subfamily.</text>
</comment>
<feature type="domain" description="Protein kinase" evidence="8">
    <location>
        <begin position="280"/>
        <end position="573"/>
    </location>
</feature>
<evidence type="ECO:0000256" key="3">
    <source>
        <dbReference type="ARBA" id="ARBA00022679"/>
    </source>
</evidence>
<keyword evidence="6 7" id="KW-0067">ATP-binding</keyword>
<dbReference type="GO" id="GO:0030447">
    <property type="term" value="P:filamentous growth"/>
    <property type="evidence" value="ECO:0007669"/>
    <property type="project" value="UniProtKB-ARBA"/>
</dbReference>
<dbReference type="Gene3D" id="1.10.510.10">
    <property type="entry name" value="Transferase(Phosphotransferase) domain 1"/>
    <property type="match status" value="1"/>
</dbReference>
<dbReference type="GO" id="GO:0005524">
    <property type="term" value="F:ATP binding"/>
    <property type="evidence" value="ECO:0007669"/>
    <property type="project" value="UniProtKB-UniRule"/>
</dbReference>
<keyword evidence="3" id="KW-0808">Transferase</keyword>
<dbReference type="InterPro" id="IPR011009">
    <property type="entry name" value="Kinase-like_dom_sf"/>
</dbReference>
<feature type="binding site" evidence="7">
    <location>
        <position position="309"/>
    </location>
    <ligand>
        <name>ATP</name>
        <dbReference type="ChEBI" id="CHEBI:30616"/>
    </ligand>
</feature>
<evidence type="ECO:0000256" key="7">
    <source>
        <dbReference type="PROSITE-ProRule" id="PRU10141"/>
    </source>
</evidence>
<dbReference type="InterPro" id="IPR008271">
    <property type="entry name" value="Ser/Thr_kinase_AS"/>
</dbReference>
<dbReference type="OrthoDB" id="410920at2759"/>
<keyword evidence="2" id="KW-0723">Serine/threonine-protein kinase</keyword>
<evidence type="ECO:0000259" key="8">
    <source>
        <dbReference type="PROSITE" id="PS50011"/>
    </source>
</evidence>
<organism evidence="9 10">
    <name type="scientific">Pachysolen tannophilus NRRL Y-2460</name>
    <dbReference type="NCBI Taxonomy" id="669874"/>
    <lineage>
        <taxon>Eukaryota</taxon>
        <taxon>Fungi</taxon>
        <taxon>Dikarya</taxon>
        <taxon>Ascomycota</taxon>
        <taxon>Saccharomycotina</taxon>
        <taxon>Pichiomycetes</taxon>
        <taxon>Pachysolenaceae</taxon>
        <taxon>Pachysolen</taxon>
    </lineage>
</organism>
<proteinExistence type="inferred from homology"/>
<keyword evidence="4 7" id="KW-0547">Nucleotide-binding</keyword>
<dbReference type="Proteomes" id="UP000094236">
    <property type="component" value="Unassembled WGS sequence"/>
</dbReference>
<dbReference type="STRING" id="669874.A0A1E4TXH1"/>
<dbReference type="PROSITE" id="PS00107">
    <property type="entry name" value="PROTEIN_KINASE_ATP"/>
    <property type="match status" value="1"/>
</dbReference>
<evidence type="ECO:0000256" key="4">
    <source>
        <dbReference type="ARBA" id="ARBA00022741"/>
    </source>
</evidence>
<dbReference type="Pfam" id="PF00069">
    <property type="entry name" value="Pkinase"/>
    <property type="match status" value="1"/>
</dbReference>
<dbReference type="SMART" id="SM00220">
    <property type="entry name" value="S_TKc"/>
    <property type="match status" value="1"/>
</dbReference>
<accession>A0A1E4TXH1</accession>
<sequence length="577" mass="63216">MSSGKNMGGDGKFDRVDDEIDDYGGYGGDGCLMSNGKEGQPRAKANAVSLNISIPKNNGQEVTFGPIETGSVPVSSVPMVNQSSGFSQATLHSVTHLPSPLVGNGQWDPGAASSSHVIDYLRDRRGGSSTSNGGVGIGIGTGTGAGSAGGGAGGGAASANANVNSNGDNILVIPKLRRDPSLKRQHLQHSRVISEFKSSDLNRGISAGSVLSKNSDPISSNTEGSFRNFSTPTTSSIMRLRQQSSEEAEGEGIDDEDLENITLYRDVYTAHDKNEKSIKYRPLKKIGRGNFSVVLLGEQLDRKLQVAIKISTLPQLQQTRSRVESSLIRELEILKMIDHPNIIKLLAHNISKDEVIMILPYCIGGDLYEFVSTYRSIIVPELIRKFFANLVSAVNYLHEHDIVHRDIKLENILLNFHAMDLLSIDDFSVELPPLITLTDFGLSKKIDPNAPLLTTRCGSEDYVSPELLMGLPYDGKKNDVWSLGVLLYSLMEGKLPFDPAPVSANSHISSASQKTKQRTAHKIALIDWDWYYLKDDTLQDLEKWEGAKKIVENCLVKKEKRITCKEIMQNEWVKDYL</sequence>